<name>A0ABR0PPF0_GOSAR</name>
<feature type="region of interest" description="Disordered" evidence="1">
    <location>
        <begin position="1"/>
        <end position="20"/>
    </location>
</feature>
<evidence type="ECO:0000313" key="3">
    <source>
        <dbReference type="Proteomes" id="UP001358586"/>
    </source>
</evidence>
<proteinExistence type="predicted"/>
<dbReference type="EMBL" id="JARKNE010000006">
    <property type="protein sequence ID" value="KAK5826310.1"/>
    <property type="molecule type" value="Genomic_DNA"/>
</dbReference>
<protein>
    <submittedName>
        <fullName evidence="2">Uncharacterized protein</fullName>
    </submittedName>
</protein>
<organism evidence="2 3">
    <name type="scientific">Gossypium arboreum</name>
    <name type="common">Tree cotton</name>
    <name type="synonym">Gossypium nanking</name>
    <dbReference type="NCBI Taxonomy" id="29729"/>
    <lineage>
        <taxon>Eukaryota</taxon>
        <taxon>Viridiplantae</taxon>
        <taxon>Streptophyta</taxon>
        <taxon>Embryophyta</taxon>
        <taxon>Tracheophyta</taxon>
        <taxon>Spermatophyta</taxon>
        <taxon>Magnoliopsida</taxon>
        <taxon>eudicotyledons</taxon>
        <taxon>Gunneridae</taxon>
        <taxon>Pentapetalae</taxon>
        <taxon>rosids</taxon>
        <taxon>malvids</taxon>
        <taxon>Malvales</taxon>
        <taxon>Malvaceae</taxon>
        <taxon>Malvoideae</taxon>
        <taxon>Gossypium</taxon>
    </lineage>
</organism>
<feature type="compositionally biased region" description="Basic and acidic residues" evidence="1">
    <location>
        <begin position="10"/>
        <end position="20"/>
    </location>
</feature>
<reference evidence="2 3" key="1">
    <citation type="submission" date="2023-03" db="EMBL/GenBank/DDBJ databases">
        <title>WGS of Gossypium arboreum.</title>
        <authorList>
            <person name="Yu D."/>
        </authorList>
    </citation>
    <scope>NUCLEOTIDE SEQUENCE [LARGE SCALE GENOMIC DNA]</scope>
    <source>
        <tissue evidence="2">Leaf</tissue>
    </source>
</reference>
<comment type="caution">
    <text evidence="2">The sequence shown here is derived from an EMBL/GenBank/DDBJ whole genome shotgun (WGS) entry which is preliminary data.</text>
</comment>
<evidence type="ECO:0000313" key="2">
    <source>
        <dbReference type="EMBL" id="KAK5826310.1"/>
    </source>
</evidence>
<gene>
    <name evidence="2" type="ORF">PVK06_021227</name>
</gene>
<keyword evidence="3" id="KW-1185">Reference proteome</keyword>
<dbReference type="Proteomes" id="UP001358586">
    <property type="component" value="Chromosome 6"/>
</dbReference>
<evidence type="ECO:0000256" key="1">
    <source>
        <dbReference type="SAM" id="MobiDB-lite"/>
    </source>
</evidence>
<sequence length="86" mass="9582">MADVESVLIKPKDNDGGKDEEKEYPCFMAYSHPAHMHNVDLSAKDELEFVELSHKRPGYASSSLDSGDLKVGREFSSKDGFFTALK</sequence>
<accession>A0ABR0PPF0</accession>